<protein>
    <recommendedName>
        <fullName evidence="1">VWFA domain-containing protein</fullName>
    </recommendedName>
</protein>
<dbReference type="Proteomes" id="UP000658613">
    <property type="component" value="Unassembled WGS sequence"/>
</dbReference>
<dbReference type="SMART" id="SM00327">
    <property type="entry name" value="VWA"/>
    <property type="match status" value="1"/>
</dbReference>
<reference evidence="2" key="1">
    <citation type="submission" date="2020-11" db="EMBL/GenBank/DDBJ databases">
        <title>Sequencing the genomes of 1000 actinobacteria strains.</title>
        <authorList>
            <person name="Klenk H.-P."/>
        </authorList>
    </citation>
    <scope>NUCLEOTIDE SEQUENCE</scope>
    <source>
        <strain evidence="2">DSM 45632</strain>
    </source>
</reference>
<name>A0A931DYV9_9CORY</name>
<dbReference type="EMBL" id="JADOUE010000001">
    <property type="protein sequence ID" value="MBG6121564.1"/>
    <property type="molecule type" value="Genomic_DNA"/>
</dbReference>
<dbReference type="SUPFAM" id="SSF53300">
    <property type="entry name" value="vWA-like"/>
    <property type="match status" value="1"/>
</dbReference>
<feature type="domain" description="VWFA" evidence="1">
    <location>
        <begin position="300"/>
        <end position="439"/>
    </location>
</feature>
<proteinExistence type="predicted"/>
<evidence type="ECO:0000313" key="3">
    <source>
        <dbReference type="Proteomes" id="UP000658613"/>
    </source>
</evidence>
<evidence type="ECO:0000259" key="1">
    <source>
        <dbReference type="PROSITE" id="PS50234"/>
    </source>
</evidence>
<dbReference type="InterPro" id="IPR002035">
    <property type="entry name" value="VWF_A"/>
</dbReference>
<accession>A0A931DYV9</accession>
<comment type="caution">
    <text evidence="2">The sequence shown here is derived from an EMBL/GenBank/DDBJ whole genome shotgun (WGS) entry which is preliminary data.</text>
</comment>
<gene>
    <name evidence="2" type="ORF">IW254_000533</name>
</gene>
<organism evidence="2 3">
    <name type="scientific">Corynebacterium aquatimens</name>
    <dbReference type="NCBI Taxonomy" id="1190508"/>
    <lineage>
        <taxon>Bacteria</taxon>
        <taxon>Bacillati</taxon>
        <taxon>Actinomycetota</taxon>
        <taxon>Actinomycetes</taxon>
        <taxon>Mycobacteriales</taxon>
        <taxon>Corynebacteriaceae</taxon>
        <taxon>Corynebacterium</taxon>
    </lineage>
</organism>
<evidence type="ECO:0000313" key="2">
    <source>
        <dbReference type="EMBL" id="MBG6121564.1"/>
    </source>
</evidence>
<dbReference type="AlphaFoldDB" id="A0A931DYV9"/>
<dbReference type="Gene3D" id="3.40.50.410">
    <property type="entry name" value="von Willebrand factor, type A domain"/>
    <property type="match status" value="1"/>
</dbReference>
<dbReference type="InterPro" id="IPR036465">
    <property type="entry name" value="vWFA_dom_sf"/>
</dbReference>
<dbReference type="RefSeq" id="WP_196824093.1">
    <property type="nucleotide sequence ID" value="NZ_CP046980.1"/>
</dbReference>
<keyword evidence="3" id="KW-1185">Reference proteome</keyword>
<sequence>MGRHSSQKQNYSLSKGLIALIAALVLIMALIAAAKSGVFGGDANPQAKDNCVSGDLALPVAAADHKVARTLIDDYAKSNPVVRDYCVQPVVVDTLAEAAAFVGPDVAVGHQEVEAAGRSTTVGELQPALSAQVGLAGAERANPRDVELSSVVFPVNDEPEASAVIASQLAQNERAAVKALTDQRIPGLAEAQPVATQFIATSEMASPEGFTFNPLDGVSVIYSIYPLNATENISEDQSRAAQDFARFSADRFDGKADSQPVIPDLVWAAARPAGGENITGGEDGMNDDRSTHDAQAQTMDTLFVVDTSDGVAANYNALAGLVSDAATKITESGHQVGLWNFSSPLNPGVTQGWRNNVALTPDASQVAATVSAFNTAGAPQTREAVLAATQYAVGVGTPVRIIVLTSGSADTQAIDDATLLDALKTARAASAVIDVFRVGDPVPGAVPDQALYDAADNTGGPNLTWSEQLGTFKNK</sequence>
<dbReference type="PROSITE" id="PS50234">
    <property type="entry name" value="VWFA"/>
    <property type="match status" value="1"/>
</dbReference>